<comment type="caution">
    <text evidence="2">The sequence shown here is derived from an EMBL/GenBank/DDBJ whole genome shotgun (WGS) entry which is preliminary data.</text>
</comment>
<dbReference type="VEuPathDB" id="AmoebaDB:KM1_175390"/>
<evidence type="ECO:0000313" key="2">
    <source>
        <dbReference type="EMBL" id="GAT98859.1"/>
    </source>
</evidence>
<keyword evidence="1" id="KW-1133">Transmembrane helix</keyword>
<name>A0A5K1TYL1_ENTHI</name>
<dbReference type="Proteomes" id="UP000078387">
    <property type="component" value="Unassembled WGS sequence"/>
</dbReference>
<dbReference type="OMA" id="GHINDMR"/>
<reference evidence="2 3" key="1">
    <citation type="submission" date="2016-05" db="EMBL/GenBank/DDBJ databases">
        <title>First whole genome sequencing of Entamoeba histolytica HM1:IMSS-clone-6.</title>
        <authorList>
            <person name="Mukherjee Avik.K."/>
            <person name="Izumyama S."/>
            <person name="Nakada-Tsukui K."/>
            <person name="Nozaki T."/>
        </authorList>
    </citation>
    <scope>NUCLEOTIDE SEQUENCE [LARGE SCALE GENOMIC DNA]</scope>
    <source>
        <strain evidence="2 3">HM1:IMSS clone 6</strain>
    </source>
</reference>
<feature type="transmembrane region" description="Helical" evidence="1">
    <location>
        <begin position="193"/>
        <end position="215"/>
    </location>
</feature>
<dbReference type="EMBL" id="BDEQ01000001">
    <property type="protein sequence ID" value="GAT98859.1"/>
    <property type="molecule type" value="Genomic_DNA"/>
</dbReference>
<feature type="transmembrane region" description="Helical" evidence="1">
    <location>
        <begin position="72"/>
        <end position="96"/>
    </location>
</feature>
<sequence length="442" mass="50399">METDQLDQPTYSLDSSLSKLLQYLLSQYSERPFGSVNESLTMGQFRGELQKVCDIVEEEPFKICPYITRHKWLFISLYFVGIMVCGILSPLATIIISLIGTILYWLIYDMQFSFLDFILPGKQSLNLFGVINGFLHEEDIPKKTLLFVSHISDIKKDSGIIYHLTGILVHFSLYILTLFILIGFIIGEVYNNFILIPIASIVSTIILFFSMSMYIEGKKNKVSGLATSLCLMNLSQKLKEDNSPVLENYSVIFLITTSIGERHEGIRAFLKRHKKDERFNPKNTTIICLDELDDSETISCYSKEGFLFKKYDQSLIDLIKDASESEGIAVQCVTNRIHQPFTFASEFSGKYSRVVPLTAKCRSVKRKFREEKEKNIKQDGSVICVHDDQMKCVNNCSILLLKVCKLLDSSINPTILNKHDSLNTFSMHQGTMNQLDDVPIEL</sequence>
<keyword evidence="1" id="KW-0812">Transmembrane</keyword>
<organism evidence="2 3">
    <name type="scientific">Entamoeba histolytica</name>
    <dbReference type="NCBI Taxonomy" id="5759"/>
    <lineage>
        <taxon>Eukaryota</taxon>
        <taxon>Amoebozoa</taxon>
        <taxon>Evosea</taxon>
        <taxon>Archamoebae</taxon>
        <taxon>Mastigamoebida</taxon>
        <taxon>Entamoebidae</taxon>
        <taxon>Entamoeba</taxon>
    </lineage>
</organism>
<keyword evidence="1" id="KW-0472">Membrane</keyword>
<evidence type="ECO:0000256" key="1">
    <source>
        <dbReference type="SAM" id="Phobius"/>
    </source>
</evidence>
<evidence type="ECO:0000313" key="3">
    <source>
        <dbReference type="Proteomes" id="UP000078387"/>
    </source>
</evidence>
<dbReference type="VEuPathDB" id="AmoebaDB:EHI5A_138870"/>
<dbReference type="AlphaFoldDB" id="A0A5K1TYL1"/>
<gene>
    <name evidence="2" type="ORF">CL6EHI_123260</name>
</gene>
<protein>
    <submittedName>
        <fullName evidence="2">Uncharacterized protein</fullName>
    </submittedName>
</protein>
<dbReference type="VEuPathDB" id="AmoebaDB:EHI7A_097720"/>
<feature type="transmembrane region" description="Helical" evidence="1">
    <location>
        <begin position="160"/>
        <end position="187"/>
    </location>
</feature>
<dbReference type="VEuPathDB" id="AmoebaDB:EHI8A_104610"/>
<accession>A0A5K1TYL1</accession>
<dbReference type="VEuPathDB" id="AmoebaDB:EHI_123260"/>
<proteinExistence type="predicted"/>